<dbReference type="InterPro" id="IPR017850">
    <property type="entry name" value="Alkaline_phosphatase_core_sf"/>
</dbReference>
<keyword evidence="7 11" id="KW-0378">Hydrolase</keyword>
<evidence type="ECO:0000256" key="3">
    <source>
        <dbReference type="ARBA" id="ARBA00005984"/>
    </source>
</evidence>
<dbReference type="Gene3D" id="3.40.720.10">
    <property type="entry name" value="Alkaline Phosphatase, subunit A"/>
    <property type="match status" value="1"/>
</dbReference>
<comment type="cofactor">
    <cofactor evidence="1">
        <name>Mg(2+)</name>
        <dbReference type="ChEBI" id="CHEBI:18420"/>
    </cofactor>
</comment>
<evidence type="ECO:0000256" key="1">
    <source>
        <dbReference type="ARBA" id="ARBA00001946"/>
    </source>
</evidence>
<comment type="catalytic activity">
    <reaction evidence="11">
        <text>a phosphate monoester + H2O = an alcohol + phosphate</text>
        <dbReference type="Rhea" id="RHEA:15017"/>
        <dbReference type="ChEBI" id="CHEBI:15377"/>
        <dbReference type="ChEBI" id="CHEBI:30879"/>
        <dbReference type="ChEBI" id="CHEBI:43474"/>
        <dbReference type="ChEBI" id="CHEBI:67140"/>
        <dbReference type="EC" id="3.1.3.1"/>
    </reaction>
</comment>
<comment type="caution">
    <text evidence="13">The sequence shown here is derived from an EMBL/GenBank/DDBJ whole genome shotgun (WGS) entry which is preliminary data.</text>
</comment>
<feature type="chain" id="PRO_5045281082" description="Alkaline phosphatase" evidence="12">
    <location>
        <begin position="20"/>
        <end position="549"/>
    </location>
</feature>
<comment type="cofactor">
    <cofactor evidence="2">
        <name>Zn(2+)</name>
        <dbReference type="ChEBI" id="CHEBI:29105"/>
    </cofactor>
</comment>
<dbReference type="InterPro" id="IPR018299">
    <property type="entry name" value="Alkaline_phosphatase_AS"/>
</dbReference>
<dbReference type="PANTHER" id="PTHR11596">
    <property type="entry name" value="ALKALINE PHOSPHATASE"/>
    <property type="match status" value="1"/>
</dbReference>
<organism evidence="13 14">
    <name type="scientific">Taenia crassiceps</name>
    <dbReference type="NCBI Taxonomy" id="6207"/>
    <lineage>
        <taxon>Eukaryota</taxon>
        <taxon>Metazoa</taxon>
        <taxon>Spiralia</taxon>
        <taxon>Lophotrochozoa</taxon>
        <taxon>Platyhelminthes</taxon>
        <taxon>Cestoda</taxon>
        <taxon>Eucestoda</taxon>
        <taxon>Cyclophyllidea</taxon>
        <taxon>Taeniidae</taxon>
        <taxon>Taenia</taxon>
    </lineage>
</organism>
<dbReference type="EC" id="3.1.3.1" evidence="4 11"/>
<dbReference type="Pfam" id="PF00245">
    <property type="entry name" value="Alk_phosphatase"/>
    <property type="match status" value="1"/>
</dbReference>
<dbReference type="EMBL" id="JAKROA010000017">
    <property type="protein sequence ID" value="KAL5103514.1"/>
    <property type="molecule type" value="Genomic_DNA"/>
</dbReference>
<dbReference type="SUPFAM" id="SSF53649">
    <property type="entry name" value="Alkaline phosphatase-like"/>
    <property type="match status" value="1"/>
</dbReference>
<keyword evidence="5" id="KW-0597">Phosphoprotein</keyword>
<sequence length="549" mass="60804">MVAIRAIVLLAFCVVSLTAQEKRASSPLPAKADSVTRLAEGTASKLEPTVATTEATTTQQQIVEDEKNAAYWYKLAKNRFEQDCKVFPTMKNGKRAKNVILLLGDGMGMPTISAGRFYAAQEIGLNGSIKKHPFEEWPYNTMARTYDLETSVTDSASSATAYLTGTKTRTGMIGVTGALGVKQCGEWPKWYYSESVLEAAHKAGKATGVLTNTRITHASPSGCYGHVTYRDMESDADIKKFCPKEHTKMVCQDLACQLINDHSYINVMIGGGQKNFYPKDVALPADKSEKGVRLDSRSLVDEWEGNQTAQNHRYCLVKKPSDLQNCDASNVDYLLALPYADHMPFNHMIGWGEPNLLAYVRKALEVLEHQPNGYFLFIESGRIDHAHHNNEGRRSLDEMKHFDEIIAYIENTVNLEETLVIVTADHSHAFELVGQPGRFQSAIGLDQYYSNNTNDLMPLQGLNYMNGPNGLINESRKNPGVLDIYSWTYMQQTLVPLPYASHGGDDVGVYAIGPMSPIFHVTVDNTMIAQAMKFALGVEPFNEKSTPCG</sequence>
<proteinExistence type="inferred from homology"/>
<evidence type="ECO:0000256" key="12">
    <source>
        <dbReference type="SAM" id="SignalP"/>
    </source>
</evidence>
<dbReference type="PRINTS" id="PR00113">
    <property type="entry name" value="ALKPHPHTASE"/>
</dbReference>
<name>A0ABR4Q1L0_9CEST</name>
<dbReference type="PANTHER" id="PTHR11596:SF5">
    <property type="entry name" value="ALKALINE PHOSPHATASE"/>
    <property type="match status" value="1"/>
</dbReference>
<evidence type="ECO:0000256" key="7">
    <source>
        <dbReference type="ARBA" id="ARBA00022801"/>
    </source>
</evidence>
<evidence type="ECO:0000256" key="2">
    <source>
        <dbReference type="ARBA" id="ARBA00001947"/>
    </source>
</evidence>
<evidence type="ECO:0000256" key="8">
    <source>
        <dbReference type="ARBA" id="ARBA00022833"/>
    </source>
</evidence>
<dbReference type="CDD" id="cd16012">
    <property type="entry name" value="ALP"/>
    <property type="match status" value="1"/>
</dbReference>
<feature type="signal peptide" evidence="12">
    <location>
        <begin position="1"/>
        <end position="19"/>
    </location>
</feature>
<reference evidence="13 14" key="1">
    <citation type="journal article" date="2022" name="Front. Cell. Infect. Microbiol.">
        <title>The Genomes of Two Strains of Taenia crassiceps the Animal Model for the Study of Human Cysticercosis.</title>
        <authorList>
            <person name="Bobes R.J."/>
            <person name="Estrada K."/>
            <person name="Rios-Valencia D.G."/>
            <person name="Calderon-Gallegos A."/>
            <person name="de la Torre P."/>
            <person name="Carrero J.C."/>
            <person name="Sanchez-Flores A."/>
            <person name="Laclette J.P."/>
        </authorList>
    </citation>
    <scope>NUCLEOTIDE SEQUENCE [LARGE SCALE GENOMIC DNA]</scope>
    <source>
        <strain evidence="13">WFUcys</strain>
    </source>
</reference>
<evidence type="ECO:0000256" key="6">
    <source>
        <dbReference type="ARBA" id="ARBA00022723"/>
    </source>
</evidence>
<dbReference type="Proteomes" id="UP001651158">
    <property type="component" value="Unassembled WGS sequence"/>
</dbReference>
<evidence type="ECO:0000256" key="10">
    <source>
        <dbReference type="RuleBase" id="RU003946"/>
    </source>
</evidence>
<evidence type="ECO:0000256" key="9">
    <source>
        <dbReference type="ARBA" id="ARBA00022842"/>
    </source>
</evidence>
<dbReference type="InterPro" id="IPR001952">
    <property type="entry name" value="Alkaline_phosphatase"/>
</dbReference>
<evidence type="ECO:0000256" key="11">
    <source>
        <dbReference type="RuleBase" id="RU003947"/>
    </source>
</evidence>
<comment type="similarity">
    <text evidence="3 10">Belongs to the alkaline phosphatase family.</text>
</comment>
<dbReference type="PROSITE" id="PS00123">
    <property type="entry name" value="ALKALINE_PHOSPHATASE"/>
    <property type="match status" value="1"/>
</dbReference>
<keyword evidence="14" id="KW-1185">Reference proteome</keyword>
<gene>
    <name evidence="13" type="ORF">TcWFU_003616</name>
</gene>
<keyword evidence="12" id="KW-0732">Signal</keyword>
<keyword evidence="6" id="KW-0479">Metal-binding</keyword>
<accession>A0ABR4Q1L0</accession>
<dbReference type="SMART" id="SM00098">
    <property type="entry name" value="alkPPc"/>
    <property type="match status" value="1"/>
</dbReference>
<protein>
    <recommendedName>
        <fullName evidence="4 11">Alkaline phosphatase</fullName>
        <ecNumber evidence="4 11">3.1.3.1</ecNumber>
    </recommendedName>
</protein>
<evidence type="ECO:0000313" key="14">
    <source>
        <dbReference type="Proteomes" id="UP001651158"/>
    </source>
</evidence>
<evidence type="ECO:0000256" key="5">
    <source>
        <dbReference type="ARBA" id="ARBA00022553"/>
    </source>
</evidence>
<evidence type="ECO:0000313" key="13">
    <source>
        <dbReference type="EMBL" id="KAL5103514.1"/>
    </source>
</evidence>
<keyword evidence="8 11" id="KW-0862">Zinc</keyword>
<keyword evidence="9 11" id="KW-0460">Magnesium</keyword>
<evidence type="ECO:0000256" key="4">
    <source>
        <dbReference type="ARBA" id="ARBA00012647"/>
    </source>
</evidence>